<feature type="coiled-coil region" evidence="1">
    <location>
        <begin position="41"/>
        <end position="89"/>
    </location>
</feature>
<reference evidence="3" key="1">
    <citation type="submission" date="2021-06" db="EMBL/GenBank/DDBJ databases">
        <authorList>
            <person name="Kallberg Y."/>
            <person name="Tangrot J."/>
            <person name="Rosling A."/>
        </authorList>
    </citation>
    <scope>NUCLEOTIDE SEQUENCE</scope>
    <source>
        <strain evidence="3">87-6 pot B 2015</strain>
    </source>
</reference>
<keyword evidence="4" id="KW-1185">Reference proteome</keyword>
<organism evidence="3 4">
    <name type="scientific">Funneliformis mosseae</name>
    <name type="common">Endomycorrhizal fungus</name>
    <name type="synonym">Glomus mosseae</name>
    <dbReference type="NCBI Taxonomy" id="27381"/>
    <lineage>
        <taxon>Eukaryota</taxon>
        <taxon>Fungi</taxon>
        <taxon>Fungi incertae sedis</taxon>
        <taxon>Mucoromycota</taxon>
        <taxon>Glomeromycotina</taxon>
        <taxon>Glomeromycetes</taxon>
        <taxon>Glomerales</taxon>
        <taxon>Glomeraceae</taxon>
        <taxon>Funneliformis</taxon>
    </lineage>
</organism>
<dbReference type="CDD" id="cd15859">
    <property type="entry name" value="SNARE_SYN8"/>
    <property type="match status" value="1"/>
</dbReference>
<dbReference type="AlphaFoldDB" id="A0A9N9BTV5"/>
<feature type="coiled-coil region" evidence="1">
    <location>
        <begin position="180"/>
        <end position="207"/>
    </location>
</feature>
<keyword evidence="1" id="KW-0175">Coiled coil</keyword>
<evidence type="ECO:0000259" key="2">
    <source>
        <dbReference type="PROSITE" id="PS50192"/>
    </source>
</evidence>
<sequence length="215" mass="24729">MEKSSKLCVLADNTLVSIVERNRCKAENIEYPHDITINKNMDKLRTGIKELEQELSIDEESGTLNSKELKEREDTLIKLTKQFEKLEALMQDRNDITAKELLLGLNSMNESSSRKSKKTVRFSDQLIETDDLDNTQVLQLQQRMMQSQDEDLDRLDLAIGRQREMGILIGEELDYHVELLMETEDAVDRTEGKLNKAKRNLSTVSKRVLGGLLPY</sequence>
<evidence type="ECO:0000313" key="4">
    <source>
        <dbReference type="Proteomes" id="UP000789375"/>
    </source>
</evidence>
<name>A0A9N9BTV5_FUNMO</name>
<dbReference type="Proteomes" id="UP000789375">
    <property type="component" value="Unassembled WGS sequence"/>
</dbReference>
<dbReference type="Gene3D" id="1.20.5.110">
    <property type="match status" value="1"/>
</dbReference>
<evidence type="ECO:0000256" key="1">
    <source>
        <dbReference type="SAM" id="Coils"/>
    </source>
</evidence>
<dbReference type="InterPro" id="IPR000727">
    <property type="entry name" value="T_SNARE_dom"/>
</dbReference>
<feature type="domain" description="T-SNARE coiled-coil homology" evidence="2">
    <location>
        <begin position="142"/>
        <end position="204"/>
    </location>
</feature>
<dbReference type="EMBL" id="CAJVPP010001934">
    <property type="protein sequence ID" value="CAG8579596.1"/>
    <property type="molecule type" value="Genomic_DNA"/>
</dbReference>
<dbReference type="SMART" id="SM00397">
    <property type="entry name" value="t_SNARE"/>
    <property type="match status" value="1"/>
</dbReference>
<protein>
    <submittedName>
        <fullName evidence="3">2799_t:CDS:1</fullName>
    </submittedName>
</protein>
<gene>
    <name evidence="3" type="ORF">FMOSSE_LOCUS7882</name>
</gene>
<dbReference type="SUPFAM" id="SSF58038">
    <property type="entry name" value="SNARE fusion complex"/>
    <property type="match status" value="1"/>
</dbReference>
<accession>A0A9N9BTV5</accession>
<evidence type="ECO:0000313" key="3">
    <source>
        <dbReference type="EMBL" id="CAG8579596.1"/>
    </source>
</evidence>
<proteinExistence type="predicted"/>
<dbReference type="PROSITE" id="PS50192">
    <property type="entry name" value="T_SNARE"/>
    <property type="match status" value="1"/>
</dbReference>
<comment type="caution">
    <text evidence="3">The sequence shown here is derived from an EMBL/GenBank/DDBJ whole genome shotgun (WGS) entry which is preliminary data.</text>
</comment>